<evidence type="ECO:0000256" key="9">
    <source>
        <dbReference type="PROSITE-ProRule" id="PRU00091"/>
    </source>
</evidence>
<dbReference type="GO" id="GO:0005524">
    <property type="term" value="F:ATP binding"/>
    <property type="evidence" value="ECO:0007669"/>
    <property type="project" value="UniProtKB-KW"/>
</dbReference>
<organism evidence="12">
    <name type="scientific">Eutreptiella gymnastica</name>
    <dbReference type="NCBI Taxonomy" id="73025"/>
    <lineage>
        <taxon>Eukaryota</taxon>
        <taxon>Discoba</taxon>
        <taxon>Euglenozoa</taxon>
        <taxon>Euglenida</taxon>
        <taxon>Spirocuta</taxon>
        <taxon>Euglenophyceae</taxon>
        <taxon>Eutreptiales</taxon>
        <taxon>Eutreptiaceae</taxon>
        <taxon>Eutreptiella</taxon>
    </lineage>
</organism>
<keyword evidence="4" id="KW-0547">Nucleotide-binding</keyword>
<name>A0A7S4FDN8_9EUGL</name>
<dbReference type="PROSITE" id="PS50178">
    <property type="entry name" value="ZF_FYVE"/>
    <property type="match status" value="1"/>
</dbReference>
<dbReference type="EMBL" id="HBJA01001280">
    <property type="protein sequence ID" value="CAE0789214.1"/>
    <property type="molecule type" value="Transcribed_RNA"/>
</dbReference>
<dbReference type="PROSITE" id="PS50011">
    <property type="entry name" value="PROTEIN_KINASE_DOM"/>
    <property type="match status" value="1"/>
</dbReference>
<dbReference type="AlphaFoldDB" id="A0A7S4FDN8"/>
<dbReference type="InterPro" id="IPR013083">
    <property type="entry name" value="Znf_RING/FYVE/PHD"/>
</dbReference>
<dbReference type="PANTHER" id="PTHR24349">
    <property type="entry name" value="SERINE/THREONINE-PROTEIN KINASE"/>
    <property type="match status" value="1"/>
</dbReference>
<dbReference type="SMART" id="SM00064">
    <property type="entry name" value="FYVE"/>
    <property type="match status" value="1"/>
</dbReference>
<evidence type="ECO:0000256" key="7">
    <source>
        <dbReference type="ARBA" id="ARBA00022833"/>
    </source>
</evidence>
<evidence type="ECO:0000256" key="1">
    <source>
        <dbReference type="ARBA" id="ARBA00022527"/>
    </source>
</evidence>
<evidence type="ECO:0000313" key="12">
    <source>
        <dbReference type="EMBL" id="CAE0789214.1"/>
    </source>
</evidence>
<dbReference type="GO" id="GO:0004674">
    <property type="term" value="F:protein serine/threonine kinase activity"/>
    <property type="evidence" value="ECO:0007669"/>
    <property type="project" value="UniProtKB-KW"/>
</dbReference>
<accession>A0A7S4FDN8</accession>
<dbReference type="InterPro" id="IPR017455">
    <property type="entry name" value="Znf_FYVE-rel"/>
</dbReference>
<dbReference type="PROSITE" id="PS00108">
    <property type="entry name" value="PROTEIN_KINASE_ST"/>
    <property type="match status" value="1"/>
</dbReference>
<evidence type="ECO:0000256" key="5">
    <source>
        <dbReference type="ARBA" id="ARBA00022771"/>
    </source>
</evidence>
<evidence type="ECO:0000259" key="11">
    <source>
        <dbReference type="PROSITE" id="PS50178"/>
    </source>
</evidence>
<evidence type="ECO:0000256" key="4">
    <source>
        <dbReference type="ARBA" id="ARBA00022741"/>
    </source>
</evidence>
<dbReference type="InterPro" id="IPR011009">
    <property type="entry name" value="Kinase-like_dom_sf"/>
</dbReference>
<dbReference type="Gene3D" id="3.30.40.10">
    <property type="entry name" value="Zinc/RING finger domain, C3HC4 (zinc finger)"/>
    <property type="match status" value="1"/>
</dbReference>
<protein>
    <recommendedName>
        <fullName evidence="13">Protein kinase domain-containing protein</fullName>
    </recommendedName>
</protein>
<dbReference type="GO" id="GO:0008270">
    <property type="term" value="F:zinc ion binding"/>
    <property type="evidence" value="ECO:0007669"/>
    <property type="project" value="UniProtKB-KW"/>
</dbReference>
<dbReference type="Pfam" id="PF01363">
    <property type="entry name" value="FYVE"/>
    <property type="match status" value="1"/>
</dbReference>
<dbReference type="SUPFAM" id="SSF56112">
    <property type="entry name" value="Protein kinase-like (PK-like)"/>
    <property type="match status" value="1"/>
</dbReference>
<dbReference type="InterPro" id="IPR000719">
    <property type="entry name" value="Prot_kinase_dom"/>
</dbReference>
<evidence type="ECO:0000256" key="6">
    <source>
        <dbReference type="ARBA" id="ARBA00022777"/>
    </source>
</evidence>
<evidence type="ECO:0000259" key="10">
    <source>
        <dbReference type="PROSITE" id="PS50011"/>
    </source>
</evidence>
<dbReference type="SMART" id="SM00220">
    <property type="entry name" value="S_TKc"/>
    <property type="match status" value="1"/>
</dbReference>
<sequence length="530" mass="59004">MGAVCGGPKELIREGVVWQPDSSTTICGVCHVPFTFSTRRHHCRMCGMVVCGLCSPKKSVPSPQGLRVVRVCSPCRTPQLLLLPARCVQTILQCLGARQQDCMLRVCRSFQLQPLLPFPQIPCFSSSYTIHKTDVLSKCTYGMVVRATACEGPQAGTQYAVKSFDKYNVYTRRVWSDVCREVSILSSLDHPRCVKLHGCVQTASTVYIVMELVQGLNLFDAILQRGYLGEADVVHIAHQILESLAYLHSKGLVHRDIKPENIIITRDLRNLKLIDFGFARVYCSESNAQALHAEKASGQGKVTPCYPPHLTPMDRGSAPGSTPCGTVSYAAPEVMRSVVNHRRLMAPWAELPKLDIFSAGVVVYVMLCGELPFSNNDILSFRTHQGHNEPKLGSRRWHRVSYEGRAVITRMLDITPRFRPGAQEVLDSHWLRKPRGMAVAAQRLVADTETVTELASMTQNPEFRLGMQMLARIDEQHPAATDNRNEPYVSEEDEDYSTCPNESFLWEPWSQGTPSMMDSALLSCPAAALL</sequence>
<proteinExistence type="predicted"/>
<keyword evidence="1" id="KW-0723">Serine/threonine-protein kinase</keyword>
<feature type="domain" description="FYVE-type" evidence="11">
    <location>
        <begin position="21"/>
        <end position="80"/>
    </location>
</feature>
<dbReference type="InterPro" id="IPR050205">
    <property type="entry name" value="CDPK_Ser/Thr_kinases"/>
</dbReference>
<dbReference type="InterPro" id="IPR000306">
    <property type="entry name" value="Znf_FYVE"/>
</dbReference>
<evidence type="ECO:0000256" key="2">
    <source>
        <dbReference type="ARBA" id="ARBA00022679"/>
    </source>
</evidence>
<evidence type="ECO:0000256" key="8">
    <source>
        <dbReference type="ARBA" id="ARBA00022840"/>
    </source>
</evidence>
<dbReference type="InterPro" id="IPR011011">
    <property type="entry name" value="Znf_FYVE_PHD"/>
</dbReference>
<keyword evidence="7" id="KW-0862">Zinc</keyword>
<evidence type="ECO:0008006" key="13">
    <source>
        <dbReference type="Google" id="ProtNLM"/>
    </source>
</evidence>
<keyword evidence="6" id="KW-0418">Kinase</keyword>
<dbReference type="Gene3D" id="1.10.510.10">
    <property type="entry name" value="Transferase(Phosphotransferase) domain 1"/>
    <property type="match status" value="1"/>
</dbReference>
<keyword evidence="8" id="KW-0067">ATP-binding</keyword>
<keyword evidence="2" id="KW-0808">Transferase</keyword>
<dbReference type="InterPro" id="IPR008271">
    <property type="entry name" value="Ser/Thr_kinase_AS"/>
</dbReference>
<keyword evidence="3" id="KW-0479">Metal-binding</keyword>
<keyword evidence="5 9" id="KW-0863">Zinc-finger</keyword>
<dbReference type="Pfam" id="PF00069">
    <property type="entry name" value="Pkinase"/>
    <property type="match status" value="1"/>
</dbReference>
<gene>
    <name evidence="12" type="ORF">EGYM00163_LOCUS327</name>
</gene>
<evidence type="ECO:0000256" key="3">
    <source>
        <dbReference type="ARBA" id="ARBA00022723"/>
    </source>
</evidence>
<reference evidence="12" key="1">
    <citation type="submission" date="2021-01" db="EMBL/GenBank/DDBJ databases">
        <authorList>
            <person name="Corre E."/>
            <person name="Pelletier E."/>
            <person name="Niang G."/>
            <person name="Scheremetjew M."/>
            <person name="Finn R."/>
            <person name="Kale V."/>
            <person name="Holt S."/>
            <person name="Cochrane G."/>
            <person name="Meng A."/>
            <person name="Brown T."/>
            <person name="Cohen L."/>
        </authorList>
    </citation>
    <scope>NUCLEOTIDE SEQUENCE</scope>
    <source>
        <strain evidence="12">CCMP1594</strain>
    </source>
</reference>
<feature type="domain" description="Protein kinase" evidence="10">
    <location>
        <begin position="130"/>
        <end position="431"/>
    </location>
</feature>
<dbReference type="SUPFAM" id="SSF57903">
    <property type="entry name" value="FYVE/PHD zinc finger"/>
    <property type="match status" value="1"/>
</dbReference>